<dbReference type="SUPFAM" id="SSF161098">
    <property type="entry name" value="MetI-like"/>
    <property type="match status" value="1"/>
</dbReference>
<keyword evidence="4 7" id="KW-0812">Transmembrane</keyword>
<keyword evidence="3" id="KW-1003">Cell membrane</keyword>
<keyword evidence="5 7" id="KW-1133">Transmembrane helix</keyword>
<feature type="transmembrane region" description="Helical" evidence="7">
    <location>
        <begin position="301"/>
        <end position="321"/>
    </location>
</feature>
<evidence type="ECO:0000313" key="10">
    <source>
        <dbReference type="Proteomes" id="UP000297025"/>
    </source>
</evidence>
<reference evidence="9 10" key="1">
    <citation type="journal article" date="2008" name="Int. J. Syst. Evol. Microbiol.">
        <title>Nocardioides daphniae sp. nov., isolated from Daphnia cucullata (Crustacea: Cladocera).</title>
        <authorList>
            <person name="Toth E.M."/>
            <person name="Keki Z."/>
            <person name="Homonnay Z.G."/>
            <person name="Borsodi A.K."/>
            <person name="Marialigeti K."/>
            <person name="Schumann P."/>
        </authorList>
    </citation>
    <scope>NUCLEOTIDE SEQUENCE [LARGE SCALE GENOMIC DNA]</scope>
    <source>
        <strain evidence="9 10">JCM 16608</strain>
    </source>
</reference>
<dbReference type="KEGG" id="ndp:E2C04_08430"/>
<dbReference type="AlphaFoldDB" id="A0A4P7UCG8"/>
<proteinExistence type="inferred from homology"/>
<dbReference type="InterPro" id="IPR025966">
    <property type="entry name" value="OppC_N"/>
</dbReference>
<dbReference type="EMBL" id="CP038462">
    <property type="protein sequence ID" value="QCC77221.1"/>
    <property type="molecule type" value="Genomic_DNA"/>
</dbReference>
<evidence type="ECO:0000256" key="3">
    <source>
        <dbReference type="ARBA" id="ARBA00022475"/>
    </source>
</evidence>
<dbReference type="PANTHER" id="PTHR43386:SF1">
    <property type="entry name" value="D,D-DIPEPTIDE TRANSPORT SYSTEM PERMEASE PROTEIN DDPC-RELATED"/>
    <property type="match status" value="1"/>
</dbReference>
<keyword evidence="2 7" id="KW-0813">Transport</keyword>
<evidence type="ECO:0000256" key="7">
    <source>
        <dbReference type="RuleBase" id="RU363032"/>
    </source>
</evidence>
<feature type="transmembrane region" description="Helical" evidence="7">
    <location>
        <begin position="124"/>
        <end position="150"/>
    </location>
</feature>
<evidence type="ECO:0000256" key="1">
    <source>
        <dbReference type="ARBA" id="ARBA00004651"/>
    </source>
</evidence>
<evidence type="ECO:0000256" key="5">
    <source>
        <dbReference type="ARBA" id="ARBA00022989"/>
    </source>
</evidence>
<dbReference type="PROSITE" id="PS50928">
    <property type="entry name" value="ABC_TM1"/>
    <property type="match status" value="1"/>
</dbReference>
<evidence type="ECO:0000256" key="4">
    <source>
        <dbReference type="ARBA" id="ARBA00022692"/>
    </source>
</evidence>
<dbReference type="GO" id="GO:0005886">
    <property type="term" value="C:plasma membrane"/>
    <property type="evidence" value="ECO:0007669"/>
    <property type="project" value="UniProtKB-SubCell"/>
</dbReference>
<evidence type="ECO:0000313" key="9">
    <source>
        <dbReference type="EMBL" id="QCC77221.1"/>
    </source>
</evidence>
<dbReference type="InterPro" id="IPR035906">
    <property type="entry name" value="MetI-like_sf"/>
</dbReference>
<evidence type="ECO:0000259" key="8">
    <source>
        <dbReference type="PROSITE" id="PS50928"/>
    </source>
</evidence>
<dbReference type="PANTHER" id="PTHR43386">
    <property type="entry name" value="OLIGOPEPTIDE TRANSPORT SYSTEM PERMEASE PROTEIN APPC"/>
    <property type="match status" value="1"/>
</dbReference>
<protein>
    <submittedName>
        <fullName evidence="9">ABC transporter permease</fullName>
    </submittedName>
</protein>
<feature type="transmembrane region" description="Helical" evidence="7">
    <location>
        <begin position="245"/>
        <end position="265"/>
    </location>
</feature>
<sequence length="334" mass="35825">MTAPSSELESHLPRASEGSLLEVQSVESKSPMQLAKARFLKDKLSMAALAVVTFFVVAAILAPLFVWLDWIDPYSSNQQLLDEFGLPKGAWGGITSEHWLGVEPGLGRDSLARMWYGVTFSLGIALSATIIAVLLGVVVGIVSGVAGGWVDAILGRIIDLTLAFPQTLMLLALNVVAIAFIVEVVGVPKGNAAQSVYVITVLGAFGWTGIARIVRGQVLSLREREFVHAATLLGASRSRIYFREILPNLWAPILVQFTLIMPAFVSAEAALSYLQVSIKPPTPTLGNVLFDALRNAETAPVYFFAPAILIAALVVSFNLLGDGLRDALDPKSDR</sequence>
<comment type="similarity">
    <text evidence="7">Belongs to the binding-protein-dependent transport system permease family.</text>
</comment>
<dbReference type="CDD" id="cd06261">
    <property type="entry name" value="TM_PBP2"/>
    <property type="match status" value="1"/>
</dbReference>
<feature type="domain" description="ABC transmembrane type-1" evidence="8">
    <location>
        <begin position="118"/>
        <end position="321"/>
    </location>
</feature>
<dbReference type="Gene3D" id="1.10.3720.10">
    <property type="entry name" value="MetI-like"/>
    <property type="match status" value="1"/>
</dbReference>
<dbReference type="InterPro" id="IPR050366">
    <property type="entry name" value="BP-dependent_transpt_permease"/>
</dbReference>
<dbReference type="InterPro" id="IPR000515">
    <property type="entry name" value="MetI-like"/>
</dbReference>
<feature type="transmembrane region" description="Helical" evidence="7">
    <location>
        <begin position="46"/>
        <end position="68"/>
    </location>
</feature>
<organism evidence="9 10">
    <name type="scientific">Nocardioides daphniae</name>
    <dbReference type="NCBI Taxonomy" id="402297"/>
    <lineage>
        <taxon>Bacteria</taxon>
        <taxon>Bacillati</taxon>
        <taxon>Actinomycetota</taxon>
        <taxon>Actinomycetes</taxon>
        <taxon>Propionibacteriales</taxon>
        <taxon>Nocardioidaceae</taxon>
        <taxon>Nocardioides</taxon>
    </lineage>
</organism>
<dbReference type="Proteomes" id="UP000297025">
    <property type="component" value="Chromosome"/>
</dbReference>
<evidence type="ECO:0000256" key="6">
    <source>
        <dbReference type="ARBA" id="ARBA00023136"/>
    </source>
</evidence>
<keyword evidence="6 7" id="KW-0472">Membrane</keyword>
<feature type="transmembrane region" description="Helical" evidence="7">
    <location>
        <begin position="162"/>
        <end position="182"/>
    </location>
</feature>
<dbReference type="GO" id="GO:0055085">
    <property type="term" value="P:transmembrane transport"/>
    <property type="evidence" value="ECO:0007669"/>
    <property type="project" value="InterPro"/>
</dbReference>
<gene>
    <name evidence="9" type="ORF">E2C04_08430</name>
</gene>
<accession>A0A4P7UCG8</accession>
<dbReference type="Pfam" id="PF12911">
    <property type="entry name" value="OppC_N"/>
    <property type="match status" value="1"/>
</dbReference>
<dbReference type="OrthoDB" id="8906042at2"/>
<feature type="transmembrane region" description="Helical" evidence="7">
    <location>
        <begin position="194"/>
        <end position="214"/>
    </location>
</feature>
<dbReference type="Pfam" id="PF00528">
    <property type="entry name" value="BPD_transp_1"/>
    <property type="match status" value="1"/>
</dbReference>
<comment type="subcellular location">
    <subcellularLocation>
        <location evidence="1 7">Cell membrane</location>
        <topology evidence="1 7">Multi-pass membrane protein</topology>
    </subcellularLocation>
</comment>
<evidence type="ECO:0000256" key="2">
    <source>
        <dbReference type="ARBA" id="ARBA00022448"/>
    </source>
</evidence>
<name>A0A4P7UCG8_9ACTN</name>